<dbReference type="AlphaFoldDB" id="A0AAW1VLZ9"/>
<reference evidence="1 2" key="1">
    <citation type="journal article" date="2023" name="G3 (Bethesda)">
        <title>A chromosome-length genome assembly and annotation of blackberry (Rubus argutus, cv. 'Hillquist').</title>
        <authorList>
            <person name="Bruna T."/>
            <person name="Aryal R."/>
            <person name="Dudchenko O."/>
            <person name="Sargent D.J."/>
            <person name="Mead D."/>
            <person name="Buti M."/>
            <person name="Cavallini A."/>
            <person name="Hytonen T."/>
            <person name="Andres J."/>
            <person name="Pham M."/>
            <person name="Weisz D."/>
            <person name="Mascagni F."/>
            <person name="Usai G."/>
            <person name="Natali L."/>
            <person name="Bassil N."/>
            <person name="Fernandez G.E."/>
            <person name="Lomsadze A."/>
            <person name="Armour M."/>
            <person name="Olukolu B."/>
            <person name="Poorten T."/>
            <person name="Britton C."/>
            <person name="Davik J."/>
            <person name="Ashrafi H."/>
            <person name="Aiden E.L."/>
            <person name="Borodovsky M."/>
            <person name="Worthington M."/>
        </authorList>
    </citation>
    <scope>NUCLEOTIDE SEQUENCE [LARGE SCALE GENOMIC DNA]</scope>
    <source>
        <strain evidence="1">PI 553951</strain>
    </source>
</reference>
<gene>
    <name evidence="1" type="ORF">M0R45_000912</name>
</gene>
<sequence>MNNLRMAKWELIVKCEYEYDRAILLWPFQSRRVAGFRNVTHHSLTRQTWRLVRQKWKICVIMIHECYGPNVVANHIQEAGHETEWERMVFGKQSSQLPNINHGYSNCDSGGQVQVGCCVRLRITLNILLLPLKEIKL</sequence>
<dbReference type="Proteomes" id="UP001457282">
    <property type="component" value="Unassembled WGS sequence"/>
</dbReference>
<name>A0AAW1VLZ9_RUBAR</name>
<evidence type="ECO:0000313" key="2">
    <source>
        <dbReference type="Proteomes" id="UP001457282"/>
    </source>
</evidence>
<organism evidence="1 2">
    <name type="scientific">Rubus argutus</name>
    <name type="common">Southern blackberry</name>
    <dbReference type="NCBI Taxonomy" id="59490"/>
    <lineage>
        <taxon>Eukaryota</taxon>
        <taxon>Viridiplantae</taxon>
        <taxon>Streptophyta</taxon>
        <taxon>Embryophyta</taxon>
        <taxon>Tracheophyta</taxon>
        <taxon>Spermatophyta</taxon>
        <taxon>Magnoliopsida</taxon>
        <taxon>eudicotyledons</taxon>
        <taxon>Gunneridae</taxon>
        <taxon>Pentapetalae</taxon>
        <taxon>rosids</taxon>
        <taxon>fabids</taxon>
        <taxon>Rosales</taxon>
        <taxon>Rosaceae</taxon>
        <taxon>Rosoideae</taxon>
        <taxon>Rosoideae incertae sedis</taxon>
        <taxon>Rubus</taxon>
    </lineage>
</organism>
<dbReference type="EMBL" id="JBEDUW010000208">
    <property type="protein sequence ID" value="KAK9903802.1"/>
    <property type="molecule type" value="Genomic_DNA"/>
</dbReference>
<accession>A0AAW1VLZ9</accession>
<protein>
    <submittedName>
        <fullName evidence="1">Uncharacterized protein</fullName>
    </submittedName>
</protein>
<comment type="caution">
    <text evidence="1">The sequence shown here is derived from an EMBL/GenBank/DDBJ whole genome shotgun (WGS) entry which is preliminary data.</text>
</comment>
<proteinExistence type="predicted"/>
<keyword evidence="2" id="KW-1185">Reference proteome</keyword>
<evidence type="ECO:0000313" key="1">
    <source>
        <dbReference type="EMBL" id="KAK9903802.1"/>
    </source>
</evidence>